<gene>
    <name evidence="1" type="primary">ORF213619</name>
</gene>
<proteinExistence type="predicted"/>
<organism evidence="1">
    <name type="scientific">Arion vulgaris</name>
    <dbReference type="NCBI Taxonomy" id="1028688"/>
    <lineage>
        <taxon>Eukaryota</taxon>
        <taxon>Metazoa</taxon>
        <taxon>Spiralia</taxon>
        <taxon>Lophotrochozoa</taxon>
        <taxon>Mollusca</taxon>
        <taxon>Gastropoda</taxon>
        <taxon>Heterobranchia</taxon>
        <taxon>Euthyneura</taxon>
        <taxon>Panpulmonata</taxon>
        <taxon>Eupulmonata</taxon>
        <taxon>Stylommatophora</taxon>
        <taxon>Helicina</taxon>
        <taxon>Arionoidea</taxon>
        <taxon>Arionidae</taxon>
        <taxon>Arion</taxon>
    </lineage>
</organism>
<dbReference type="EMBL" id="HACG01049964">
    <property type="protein sequence ID" value="CEK96829.1"/>
    <property type="molecule type" value="Transcribed_RNA"/>
</dbReference>
<protein>
    <submittedName>
        <fullName evidence="1">Uncharacterized protein</fullName>
    </submittedName>
</protein>
<dbReference type="AlphaFoldDB" id="A0A0B7BUE2"/>
<sequence>MGFTILCYVYDDDDDILFVSRDKGCSIHGEIIVFSWHICIREVHMCTHTYTYIYTLIKNWLEMTLERTPPLLHITEHSVASEMISNLLPLLP</sequence>
<feature type="non-terminal residue" evidence="1">
    <location>
        <position position="92"/>
    </location>
</feature>
<accession>A0A0B7BUE2</accession>
<name>A0A0B7BUE2_9EUPU</name>
<reference evidence="1" key="1">
    <citation type="submission" date="2014-12" db="EMBL/GenBank/DDBJ databases">
        <title>Insight into the proteome of Arion vulgaris.</title>
        <authorList>
            <person name="Aradska J."/>
            <person name="Bulat T."/>
            <person name="Smidak R."/>
            <person name="Sarate P."/>
            <person name="Gangsoo J."/>
            <person name="Sialana F."/>
            <person name="Bilban M."/>
            <person name="Lubec G."/>
        </authorList>
    </citation>
    <scope>NUCLEOTIDE SEQUENCE</scope>
    <source>
        <tissue evidence="1">Skin</tissue>
    </source>
</reference>
<evidence type="ECO:0000313" key="1">
    <source>
        <dbReference type="EMBL" id="CEK96829.1"/>
    </source>
</evidence>